<evidence type="ECO:0000313" key="5">
    <source>
        <dbReference type="EMBL" id="PKK72416.1"/>
    </source>
</evidence>
<proteinExistence type="predicted"/>
<feature type="region of interest" description="Disordered" evidence="1">
    <location>
        <begin position="78"/>
        <end position="118"/>
    </location>
</feature>
<gene>
    <name evidence="4" type="ORF">RhiirA1_414291</name>
    <name evidence="3" type="ORF">RhiirA5_355108</name>
    <name evidence="2" type="ORF">RhiirA5_366569</name>
    <name evidence="5" type="ORF">RhiirC2_742759</name>
</gene>
<dbReference type="EMBL" id="LLXH01000217">
    <property type="protein sequence ID" value="PKC70518.1"/>
    <property type="molecule type" value="Genomic_DNA"/>
</dbReference>
<dbReference type="EMBL" id="LLXJ01002286">
    <property type="protein sequence ID" value="PKB99217.1"/>
    <property type="molecule type" value="Genomic_DNA"/>
</dbReference>
<name>A0A2I1EXF3_9GLOM</name>
<organism evidence="2 7">
    <name type="scientific">Rhizophagus irregularis</name>
    <dbReference type="NCBI Taxonomy" id="588596"/>
    <lineage>
        <taxon>Eukaryota</taxon>
        <taxon>Fungi</taxon>
        <taxon>Fungi incertae sedis</taxon>
        <taxon>Mucoromycota</taxon>
        <taxon>Glomeromycotina</taxon>
        <taxon>Glomeromycetes</taxon>
        <taxon>Glomerales</taxon>
        <taxon>Glomeraceae</taxon>
        <taxon>Rhizophagus</taxon>
    </lineage>
</organism>
<evidence type="ECO:0000313" key="6">
    <source>
        <dbReference type="Proteomes" id="UP000232688"/>
    </source>
</evidence>
<dbReference type="AlphaFoldDB" id="A0A2I1EXF3"/>
<dbReference type="VEuPathDB" id="FungiDB:RhiirA1_414291"/>
<dbReference type="Proteomes" id="UP000232722">
    <property type="component" value="Unassembled WGS sequence"/>
</dbReference>
<reference evidence="7 8" key="1">
    <citation type="submission" date="2016-04" db="EMBL/GenBank/DDBJ databases">
        <title>Genome analyses suggest a sexual origin of heterokaryosis in a supposedly ancient asexual fungus.</title>
        <authorList>
            <person name="Ropars J."/>
            <person name="Sedzielewska K."/>
            <person name="Noel J."/>
            <person name="Charron P."/>
            <person name="Farinelli L."/>
            <person name="Marton T."/>
            <person name="Kruger M."/>
            <person name="Pelin A."/>
            <person name="Brachmann A."/>
            <person name="Corradi N."/>
        </authorList>
    </citation>
    <scope>NUCLEOTIDE SEQUENCE [LARGE SCALE GENOMIC DNA]</scope>
    <source>
        <strain evidence="2 7">A5</strain>
        <strain evidence="5 8">C2</strain>
    </source>
</reference>
<reference evidence="2 7" key="2">
    <citation type="submission" date="2017-09" db="EMBL/GenBank/DDBJ databases">
        <title>Extensive intraspecific genome diversity in a model arbuscular mycorrhizal fungus.</title>
        <authorList>
            <person name="Chen E.C."/>
            <person name="Morin E."/>
            <person name="Beaudet D."/>
            <person name="Noel J."/>
            <person name="Ndikumana S."/>
            <person name="Charron P."/>
            <person name="St-Onge C."/>
            <person name="Giorgi J."/>
            <person name="Grigoriev I.V."/>
            <person name="Roux C."/>
            <person name="Martin F.M."/>
            <person name="Corradi N."/>
        </authorList>
    </citation>
    <scope>NUCLEOTIDE SEQUENCE [LARGE SCALE GENOMIC DNA]</scope>
    <source>
        <strain evidence="2 7">A5</strain>
    </source>
</reference>
<protein>
    <recommendedName>
        <fullName evidence="9">Serine-threonine/tyrosine-protein kinase catalytic domain-containing protein</fullName>
    </recommendedName>
</protein>
<sequence>MCWHHDPTKRPTITEIESKIKNILLIESDNYHESNPTKIIKSSDIGPVTINNPSGIYESNSLSLIMSTESTRSLTEIDSYQSDEGSFNEDKRRLDNNLIEDEDTKKIRLSENDDDGIA</sequence>
<dbReference type="EMBL" id="LLXL01000442">
    <property type="protein sequence ID" value="PKK72416.1"/>
    <property type="molecule type" value="Genomic_DNA"/>
</dbReference>
<reference evidence="6 8" key="3">
    <citation type="submission" date="2017-10" db="EMBL/GenBank/DDBJ databases">
        <title>Extensive intraspecific genome diversity in a model arbuscular mycorrhizal fungus.</title>
        <authorList>
            <person name="Chen E.C.H."/>
            <person name="Morin E."/>
            <person name="Baudet D."/>
            <person name="Noel J."/>
            <person name="Ndikumana S."/>
            <person name="Charron P."/>
            <person name="St-Onge C."/>
            <person name="Giorgi J."/>
            <person name="Grigoriev I.V."/>
            <person name="Roux C."/>
            <person name="Martin F.M."/>
            <person name="Corradi N."/>
        </authorList>
    </citation>
    <scope>NUCLEOTIDE SEQUENCE [LARGE SCALE GENOMIC DNA]</scope>
    <source>
        <strain evidence="4 6">A1</strain>
        <strain evidence="5 8">C2</strain>
    </source>
</reference>
<dbReference type="OrthoDB" id="10373651at2759"/>
<evidence type="ECO:0000313" key="2">
    <source>
        <dbReference type="EMBL" id="PKB99217.1"/>
    </source>
</evidence>
<evidence type="ECO:0000313" key="7">
    <source>
        <dbReference type="Proteomes" id="UP000232722"/>
    </source>
</evidence>
<evidence type="ECO:0000256" key="1">
    <source>
        <dbReference type="SAM" id="MobiDB-lite"/>
    </source>
</evidence>
<dbReference type="EMBL" id="LLXJ01000355">
    <property type="protein sequence ID" value="PKC10780.1"/>
    <property type="molecule type" value="Genomic_DNA"/>
</dbReference>
<dbReference type="VEuPathDB" id="FungiDB:RhiirFUN_007966"/>
<dbReference type="Proteomes" id="UP000232688">
    <property type="component" value="Unassembled WGS sequence"/>
</dbReference>
<evidence type="ECO:0000313" key="3">
    <source>
        <dbReference type="EMBL" id="PKC10780.1"/>
    </source>
</evidence>
<evidence type="ECO:0008006" key="9">
    <source>
        <dbReference type="Google" id="ProtNLM"/>
    </source>
</evidence>
<accession>A0A2I1EXF3</accession>
<evidence type="ECO:0000313" key="4">
    <source>
        <dbReference type="EMBL" id="PKC70518.1"/>
    </source>
</evidence>
<reference evidence="4 6" key="4">
    <citation type="submission" date="2017-10" db="EMBL/GenBank/DDBJ databases">
        <title>Genome analyses suggest a sexual origin of heterokaryosis in a supposedly ancient asexual fungus.</title>
        <authorList>
            <person name="Corradi N."/>
            <person name="Sedzielewska K."/>
            <person name="Noel J."/>
            <person name="Charron P."/>
            <person name="Farinelli L."/>
            <person name="Marton T."/>
            <person name="Kruger M."/>
            <person name="Pelin A."/>
            <person name="Brachmann A."/>
            <person name="Corradi N."/>
        </authorList>
    </citation>
    <scope>NUCLEOTIDE SEQUENCE [LARGE SCALE GENOMIC DNA]</scope>
    <source>
        <strain evidence="4 6">A1</strain>
    </source>
</reference>
<evidence type="ECO:0000313" key="8">
    <source>
        <dbReference type="Proteomes" id="UP000233469"/>
    </source>
</evidence>
<dbReference type="VEuPathDB" id="FungiDB:FUN_009165"/>
<comment type="caution">
    <text evidence="2">The sequence shown here is derived from an EMBL/GenBank/DDBJ whole genome shotgun (WGS) entry which is preliminary data.</text>
</comment>
<dbReference type="Proteomes" id="UP000233469">
    <property type="component" value="Unassembled WGS sequence"/>
</dbReference>